<evidence type="ECO:0000256" key="11">
    <source>
        <dbReference type="ARBA" id="ARBA00047899"/>
    </source>
</evidence>
<evidence type="ECO:0000256" key="4">
    <source>
        <dbReference type="ARBA" id="ARBA00022679"/>
    </source>
</evidence>
<accession>A0A8X7ZTR1</accession>
<protein>
    <recommendedName>
        <fullName evidence="2">non-specific serine/threonine protein kinase</fullName>
        <ecNumber evidence="2">2.7.11.1</ecNumber>
    </recommendedName>
</protein>
<evidence type="ECO:0000256" key="3">
    <source>
        <dbReference type="ARBA" id="ARBA00022553"/>
    </source>
</evidence>
<evidence type="ECO:0000256" key="9">
    <source>
        <dbReference type="ARBA" id="ARBA00022989"/>
    </source>
</evidence>
<keyword evidence="6" id="KW-0547">Nucleotide-binding</keyword>
<comment type="caution">
    <text evidence="14">The sequence shown here is derived from an EMBL/GenBank/DDBJ whole genome shotgun (WGS) entry which is preliminary data.</text>
</comment>
<dbReference type="PROSITE" id="PS50011">
    <property type="entry name" value="PROTEIN_KINASE_DOM"/>
    <property type="match status" value="1"/>
</dbReference>
<keyword evidence="7" id="KW-0418">Kinase</keyword>
<evidence type="ECO:0000256" key="5">
    <source>
        <dbReference type="ARBA" id="ARBA00022692"/>
    </source>
</evidence>
<dbReference type="Proteomes" id="UP000886885">
    <property type="component" value="Chromosome 4D"/>
</dbReference>
<keyword evidence="4" id="KW-0808">Transferase</keyword>
<comment type="subcellular location">
    <subcellularLocation>
        <location evidence="1">Membrane</location>
        <topology evidence="1">Single-pass membrane protein</topology>
    </subcellularLocation>
</comment>
<organism evidence="14 15">
    <name type="scientific">Populus tomentosa</name>
    <name type="common">Chinese white poplar</name>
    <dbReference type="NCBI Taxonomy" id="118781"/>
    <lineage>
        <taxon>Eukaryota</taxon>
        <taxon>Viridiplantae</taxon>
        <taxon>Streptophyta</taxon>
        <taxon>Embryophyta</taxon>
        <taxon>Tracheophyta</taxon>
        <taxon>Spermatophyta</taxon>
        <taxon>Magnoliopsida</taxon>
        <taxon>eudicotyledons</taxon>
        <taxon>Gunneridae</taxon>
        <taxon>Pentapetalae</taxon>
        <taxon>rosids</taxon>
        <taxon>fabids</taxon>
        <taxon>Malpighiales</taxon>
        <taxon>Salicaceae</taxon>
        <taxon>Saliceae</taxon>
        <taxon>Populus</taxon>
    </lineage>
</organism>
<evidence type="ECO:0000256" key="8">
    <source>
        <dbReference type="ARBA" id="ARBA00022840"/>
    </source>
</evidence>
<evidence type="ECO:0000256" key="12">
    <source>
        <dbReference type="ARBA" id="ARBA00048679"/>
    </source>
</evidence>
<keyword evidence="9" id="KW-1133">Transmembrane helix</keyword>
<gene>
    <name evidence="14" type="ORF">POTOM_016684</name>
</gene>
<keyword evidence="8" id="KW-0067">ATP-binding</keyword>
<proteinExistence type="predicted"/>
<keyword evidence="3" id="KW-0597">Phosphoprotein</keyword>
<evidence type="ECO:0000313" key="15">
    <source>
        <dbReference type="Proteomes" id="UP000886885"/>
    </source>
</evidence>
<feature type="domain" description="Protein kinase" evidence="13">
    <location>
        <begin position="1"/>
        <end position="144"/>
    </location>
</feature>
<evidence type="ECO:0000256" key="1">
    <source>
        <dbReference type="ARBA" id="ARBA00004167"/>
    </source>
</evidence>
<dbReference type="GO" id="GO:0004674">
    <property type="term" value="F:protein serine/threonine kinase activity"/>
    <property type="evidence" value="ECO:0007669"/>
    <property type="project" value="UniProtKB-EC"/>
</dbReference>
<dbReference type="GO" id="GO:0016020">
    <property type="term" value="C:membrane"/>
    <property type="evidence" value="ECO:0007669"/>
    <property type="project" value="UniProtKB-SubCell"/>
</dbReference>
<name>A0A8X7ZTR1_POPTO</name>
<dbReference type="InterPro" id="IPR052232">
    <property type="entry name" value="RLK_Ser/Thr-Kinase"/>
</dbReference>
<keyword evidence="5" id="KW-0812">Transmembrane</keyword>
<evidence type="ECO:0000259" key="13">
    <source>
        <dbReference type="PROSITE" id="PS50011"/>
    </source>
</evidence>
<sequence length="144" mass="15827">MNNAKLDRQLVMSSEHWSNMSSAITTQWSGNVAYLESVSSHSSVVPDTWRGDRIALKEIEVVADGFADKNLIGSGNCGVVYRGVMLDATGVAVKRLLSNSPLTWAIRMNIIRGIAKGLAYLPEDIEPKIIHHNLKSSNILLDHQ</sequence>
<evidence type="ECO:0000256" key="7">
    <source>
        <dbReference type="ARBA" id="ARBA00022777"/>
    </source>
</evidence>
<dbReference type="PANTHER" id="PTHR47984:SF15">
    <property type="entry name" value="PROTEIN KINASE DOMAIN-CONTAINING PROTEIN"/>
    <property type="match status" value="1"/>
</dbReference>
<evidence type="ECO:0000256" key="10">
    <source>
        <dbReference type="ARBA" id="ARBA00023136"/>
    </source>
</evidence>
<dbReference type="GO" id="GO:0005524">
    <property type="term" value="F:ATP binding"/>
    <property type="evidence" value="ECO:0007669"/>
    <property type="project" value="UniProtKB-KW"/>
</dbReference>
<dbReference type="InterPro" id="IPR000719">
    <property type="entry name" value="Prot_kinase_dom"/>
</dbReference>
<evidence type="ECO:0000313" key="14">
    <source>
        <dbReference type="EMBL" id="KAG6776893.1"/>
    </source>
</evidence>
<dbReference type="AlphaFoldDB" id="A0A8X7ZTR1"/>
<dbReference type="EMBL" id="JAAWWB010000008">
    <property type="protein sequence ID" value="KAG6776893.1"/>
    <property type="molecule type" value="Genomic_DNA"/>
</dbReference>
<keyword evidence="10" id="KW-0472">Membrane</keyword>
<comment type="catalytic activity">
    <reaction evidence="11">
        <text>L-threonyl-[protein] + ATP = O-phospho-L-threonyl-[protein] + ADP + H(+)</text>
        <dbReference type="Rhea" id="RHEA:46608"/>
        <dbReference type="Rhea" id="RHEA-COMP:11060"/>
        <dbReference type="Rhea" id="RHEA-COMP:11605"/>
        <dbReference type="ChEBI" id="CHEBI:15378"/>
        <dbReference type="ChEBI" id="CHEBI:30013"/>
        <dbReference type="ChEBI" id="CHEBI:30616"/>
        <dbReference type="ChEBI" id="CHEBI:61977"/>
        <dbReference type="ChEBI" id="CHEBI:456216"/>
        <dbReference type="EC" id="2.7.11.1"/>
    </reaction>
</comment>
<dbReference type="EC" id="2.7.11.1" evidence="2"/>
<evidence type="ECO:0000256" key="2">
    <source>
        <dbReference type="ARBA" id="ARBA00012513"/>
    </source>
</evidence>
<dbReference type="PANTHER" id="PTHR47984">
    <property type="entry name" value="OS01G0323000 PROTEIN"/>
    <property type="match status" value="1"/>
</dbReference>
<evidence type="ECO:0000256" key="6">
    <source>
        <dbReference type="ARBA" id="ARBA00022741"/>
    </source>
</evidence>
<reference evidence="14" key="1">
    <citation type="journal article" date="2020" name="bioRxiv">
        <title>Hybrid origin of Populus tomentosa Carr. identified through genome sequencing and phylogenomic analysis.</title>
        <authorList>
            <person name="An X."/>
            <person name="Gao K."/>
            <person name="Chen Z."/>
            <person name="Li J."/>
            <person name="Yang X."/>
            <person name="Yang X."/>
            <person name="Zhou J."/>
            <person name="Guo T."/>
            <person name="Zhao T."/>
            <person name="Huang S."/>
            <person name="Miao D."/>
            <person name="Khan W.U."/>
            <person name="Rao P."/>
            <person name="Ye M."/>
            <person name="Lei B."/>
            <person name="Liao W."/>
            <person name="Wang J."/>
            <person name="Ji L."/>
            <person name="Li Y."/>
            <person name="Guo B."/>
            <person name="Mustafa N.S."/>
            <person name="Li S."/>
            <person name="Yun Q."/>
            <person name="Keller S.R."/>
            <person name="Mao J."/>
            <person name="Zhang R."/>
            <person name="Strauss S.H."/>
        </authorList>
    </citation>
    <scope>NUCLEOTIDE SEQUENCE</scope>
    <source>
        <strain evidence="14">GM15</strain>
        <tissue evidence="14">Leaf</tissue>
    </source>
</reference>
<keyword evidence="15" id="KW-1185">Reference proteome</keyword>
<comment type="catalytic activity">
    <reaction evidence="12">
        <text>L-seryl-[protein] + ATP = O-phospho-L-seryl-[protein] + ADP + H(+)</text>
        <dbReference type="Rhea" id="RHEA:17989"/>
        <dbReference type="Rhea" id="RHEA-COMP:9863"/>
        <dbReference type="Rhea" id="RHEA-COMP:11604"/>
        <dbReference type="ChEBI" id="CHEBI:15378"/>
        <dbReference type="ChEBI" id="CHEBI:29999"/>
        <dbReference type="ChEBI" id="CHEBI:30616"/>
        <dbReference type="ChEBI" id="CHEBI:83421"/>
        <dbReference type="ChEBI" id="CHEBI:456216"/>
        <dbReference type="EC" id="2.7.11.1"/>
    </reaction>
</comment>
<dbReference type="OrthoDB" id="849043at2759"/>